<gene>
    <name evidence="7" type="primary">LOC101491029</name>
</gene>
<dbReference type="eggNOG" id="ENOG502QWD1">
    <property type="taxonomic scope" value="Eukaryota"/>
</dbReference>
<dbReference type="InterPro" id="IPR013783">
    <property type="entry name" value="Ig-like_fold"/>
</dbReference>
<dbReference type="Gene3D" id="2.60.40.3440">
    <property type="match status" value="1"/>
</dbReference>
<dbReference type="OrthoDB" id="5334309at2759"/>
<keyword evidence="4" id="KW-1133">Transmembrane helix</keyword>
<accession>A0A1S2XZ68</accession>
<feature type="domain" description="GEX2 N-terminal Ig-like" evidence="5">
    <location>
        <begin position="153"/>
        <end position="258"/>
    </location>
</feature>
<dbReference type="KEGG" id="cam:101491029"/>
<dbReference type="PANTHER" id="PTHR38537:SF8">
    <property type="entry name" value="FILAMIN-A"/>
    <property type="match status" value="1"/>
</dbReference>
<dbReference type="PROSITE" id="PS50194">
    <property type="entry name" value="FILAMIN_REPEAT"/>
    <property type="match status" value="2"/>
</dbReference>
<keyword evidence="4" id="KW-0812">Transmembrane</keyword>
<proteinExistence type="predicted"/>
<dbReference type="AlphaFoldDB" id="A0A1S2XZ68"/>
<dbReference type="InterPro" id="IPR017868">
    <property type="entry name" value="Filamin/ABP280_repeat-like"/>
</dbReference>
<dbReference type="InterPro" id="IPR014756">
    <property type="entry name" value="Ig_E-set"/>
</dbReference>
<evidence type="ECO:0000256" key="3">
    <source>
        <dbReference type="SAM" id="MobiDB-lite"/>
    </source>
</evidence>
<feature type="region of interest" description="Disordered" evidence="3">
    <location>
        <begin position="1055"/>
        <end position="1079"/>
    </location>
</feature>
<dbReference type="FunFam" id="2.60.40.10:FF:002225">
    <property type="entry name" value="Gamete expressed 2"/>
    <property type="match status" value="1"/>
</dbReference>
<dbReference type="Pfam" id="PF17963">
    <property type="entry name" value="Big_9"/>
    <property type="match status" value="1"/>
</dbReference>
<keyword evidence="6" id="KW-1185">Reference proteome</keyword>
<dbReference type="GeneID" id="101491029"/>
<keyword evidence="1" id="KW-0677">Repeat</keyword>
<feature type="repeat" description="Filamin" evidence="2">
    <location>
        <begin position="520"/>
        <end position="616"/>
    </location>
</feature>
<evidence type="ECO:0000313" key="7">
    <source>
        <dbReference type="RefSeq" id="XP_004496812.2"/>
    </source>
</evidence>
<feature type="compositionally biased region" description="Polar residues" evidence="3">
    <location>
        <begin position="1061"/>
        <end position="1079"/>
    </location>
</feature>
<dbReference type="InterPro" id="IPR044801">
    <property type="entry name" value="Filamin"/>
</dbReference>
<dbReference type="GO" id="GO:0051015">
    <property type="term" value="F:actin filament binding"/>
    <property type="evidence" value="ECO:0007669"/>
    <property type="project" value="InterPro"/>
</dbReference>
<evidence type="ECO:0000256" key="2">
    <source>
        <dbReference type="PROSITE-ProRule" id="PRU00087"/>
    </source>
</evidence>
<sequence>MKTTPISFALSSNSYTKMKNILLIIISLSALSSFPISSSTDRSQLPLFAFSWWDDKGTFRAGETANIKVKVLENGDKIHKNDFNPILNVNGKEGNSSYVSTVLLNFQGDFDSWKISFTPIRVGLFNVLINEDRYKVYDSSLHFQVQPGNMYPSVCVASWKGMKFEFQAGSKATIMVLLKDAFGNGISKTTQVSYLPDFKLSMLSENGSVASQPDISNMGWDEFDFIVIEFVVTKAGNFSLRIEGGNQTLNGSPLPLKVNPGVIDVSKCVAKWKIEHHAWQLSSKMEIFIHQLDQYGNLVSGLYPFDAEVVERDTNLSIPIADLHFEEVDAGIQLFSFGNWEPGNFLLTIYDSKHNKSISNMPYVYTVFVGYCDGVKSVVNGSGLNNSIVGIREEFSVYLNDMYQYPSLVEAGILQVQILRDNDSYSVSPIIYPMLNNTGSRVDSGVRYDGSSRMETTLSPSIEIGNNSNVSGSSVITSSFQVEYTPEKSGFYDINVYCGNILLNEGHSFRKEVKAGEVNISLSSVVRFSSKVPKLSKNEMVVQLLDSYLNPVLSQQSRLKLEITSINSSGFSTWDTMDNKDGSYSCSYMAKDVGTYEICASFDGKHFLPCPLSINVYSSEYFPKANDDAVSIWEDESIAFDALANDYFAGDNASIVEFSKSDHGSLIQNGRIFRYTPYEDYYGNDTFWYTISDINGNLATASVYISVLNIPPQFASVPSQLQATEDLISPRFGGFSGFEITYSNLLENISVNLSALSGSIFLSPMLMQFGGPMWSEITINAGNETATNLILEGTVEVINIALQSIQYLGNENFYGADIIQVSAKNKNGINSLGVPIFIDPINDPPYIKVPYFIILRSNEDETLIFDKEKNKFDFYIGDPDLLTFPGGQAHFLVTFSMEVNGGLLATNLPSHLINTTELKHRNNYQWQPLQTYVTISEHFMVKASGIRFQGTVNDCNFVMQQLYYHGGEHGATLTLTLNDMGNYGCYPDCEEGMSMPLYTEAMVNLMRKQPMAPFLAHTLGSIIVIEFVIIFSLGLLLLYFTCKCAILLVHERRKHEKRTSEPSTDQSSQGKTSSMNIPENATYSGGCCLSSSLLRFRMQSLNFRQRSRPLFEVGEPSKVVNSSSPLTTLHTVMPTSTSLAFSQKT</sequence>
<evidence type="ECO:0000259" key="5">
    <source>
        <dbReference type="Pfam" id="PF23616"/>
    </source>
</evidence>
<dbReference type="GO" id="GO:0048235">
    <property type="term" value="P:pollen sperm cell differentiation"/>
    <property type="evidence" value="ECO:0007669"/>
    <property type="project" value="TreeGrafter"/>
</dbReference>
<dbReference type="GO" id="GO:0030036">
    <property type="term" value="P:actin cytoskeleton organization"/>
    <property type="evidence" value="ECO:0007669"/>
    <property type="project" value="InterPro"/>
</dbReference>
<dbReference type="InterPro" id="IPR056434">
    <property type="entry name" value="Ig_GEX2_N"/>
</dbReference>
<evidence type="ECO:0000256" key="1">
    <source>
        <dbReference type="ARBA" id="ARBA00022737"/>
    </source>
</evidence>
<feature type="repeat" description="Filamin" evidence="2">
    <location>
        <begin position="369"/>
        <end position="513"/>
    </location>
</feature>
<protein>
    <submittedName>
        <fullName evidence="7">Protein GAMETE EXPRESSED 2</fullName>
    </submittedName>
</protein>
<evidence type="ECO:0000313" key="6">
    <source>
        <dbReference type="Proteomes" id="UP000087171"/>
    </source>
</evidence>
<reference evidence="7" key="2">
    <citation type="submission" date="2025-08" db="UniProtKB">
        <authorList>
            <consortium name="RefSeq"/>
        </authorList>
    </citation>
    <scope>IDENTIFICATION</scope>
    <source>
        <tissue evidence="7">Etiolated seedlings</tissue>
    </source>
</reference>
<name>A0A1S2XZ68_CICAR</name>
<dbReference type="RefSeq" id="XP_004496812.2">
    <property type="nucleotide sequence ID" value="XM_004496755.3"/>
</dbReference>
<organism evidence="6 7">
    <name type="scientific">Cicer arietinum</name>
    <name type="common">Chickpea</name>
    <name type="synonym">Garbanzo</name>
    <dbReference type="NCBI Taxonomy" id="3827"/>
    <lineage>
        <taxon>Eukaryota</taxon>
        <taxon>Viridiplantae</taxon>
        <taxon>Streptophyta</taxon>
        <taxon>Embryophyta</taxon>
        <taxon>Tracheophyta</taxon>
        <taxon>Spermatophyta</taxon>
        <taxon>Magnoliopsida</taxon>
        <taxon>eudicotyledons</taxon>
        <taxon>Gunneridae</taxon>
        <taxon>Pentapetalae</taxon>
        <taxon>rosids</taxon>
        <taxon>fabids</taxon>
        <taxon>Fabales</taxon>
        <taxon>Fabaceae</taxon>
        <taxon>Papilionoideae</taxon>
        <taxon>50 kb inversion clade</taxon>
        <taxon>NPAAA clade</taxon>
        <taxon>Hologalegina</taxon>
        <taxon>IRL clade</taxon>
        <taxon>Cicereae</taxon>
        <taxon>Cicer</taxon>
    </lineage>
</organism>
<dbReference type="SUPFAM" id="SSF81296">
    <property type="entry name" value="E set domains"/>
    <property type="match status" value="2"/>
</dbReference>
<keyword evidence="4" id="KW-0472">Membrane</keyword>
<dbReference type="STRING" id="3827.A0A1S2XZ68"/>
<reference evidence="6" key="1">
    <citation type="journal article" date="2013" name="Nat. Biotechnol.">
        <title>Draft genome sequence of chickpea (Cicer arietinum) provides a resource for trait improvement.</title>
        <authorList>
            <person name="Varshney R.K."/>
            <person name="Song C."/>
            <person name="Saxena R.K."/>
            <person name="Azam S."/>
            <person name="Yu S."/>
            <person name="Sharpe A.G."/>
            <person name="Cannon S."/>
            <person name="Baek J."/>
            <person name="Rosen B.D."/>
            <person name="Tar'an B."/>
            <person name="Millan T."/>
            <person name="Zhang X."/>
            <person name="Ramsay L.D."/>
            <person name="Iwata A."/>
            <person name="Wang Y."/>
            <person name="Nelson W."/>
            <person name="Farmer A.D."/>
            <person name="Gaur P.M."/>
            <person name="Soderlund C."/>
            <person name="Penmetsa R.V."/>
            <person name="Xu C."/>
            <person name="Bharti A.K."/>
            <person name="He W."/>
            <person name="Winter P."/>
            <person name="Zhao S."/>
            <person name="Hane J.K."/>
            <person name="Carrasquilla-Garcia N."/>
            <person name="Condie J.A."/>
            <person name="Upadhyaya H.D."/>
            <person name="Luo M.C."/>
            <person name="Thudi M."/>
            <person name="Gowda C.L."/>
            <person name="Singh N.P."/>
            <person name="Lichtenzveig J."/>
            <person name="Gali K.K."/>
            <person name="Rubio J."/>
            <person name="Nadarajan N."/>
            <person name="Dolezel J."/>
            <person name="Bansal K.C."/>
            <person name="Xu X."/>
            <person name="Edwards D."/>
            <person name="Zhang G."/>
            <person name="Kahl G."/>
            <person name="Gil J."/>
            <person name="Singh K.B."/>
            <person name="Datta S.K."/>
            <person name="Jackson S.A."/>
            <person name="Wang J."/>
            <person name="Cook D.R."/>
        </authorList>
    </citation>
    <scope>NUCLEOTIDE SEQUENCE [LARGE SCALE GENOMIC DNA]</scope>
    <source>
        <strain evidence="6">cv. CDC Frontier</strain>
    </source>
</reference>
<dbReference type="PANTHER" id="PTHR38537">
    <property type="entry name" value="JITTERBUG, ISOFORM N"/>
    <property type="match status" value="1"/>
</dbReference>
<dbReference type="Gene3D" id="2.60.40.10">
    <property type="entry name" value="Immunoglobulins"/>
    <property type="match status" value="3"/>
</dbReference>
<dbReference type="Pfam" id="PF23616">
    <property type="entry name" value="Ig_GEX2_N"/>
    <property type="match status" value="2"/>
</dbReference>
<dbReference type="PaxDb" id="3827-XP_004496812.1"/>
<dbReference type="Proteomes" id="UP000087171">
    <property type="component" value="Chromosome Ca4"/>
</dbReference>
<feature type="domain" description="GEX2 N-terminal Ig-like" evidence="5">
    <location>
        <begin position="47"/>
        <end position="145"/>
    </location>
</feature>
<evidence type="ECO:0000256" key="4">
    <source>
        <dbReference type="SAM" id="Phobius"/>
    </source>
</evidence>
<feature type="transmembrane region" description="Helical" evidence="4">
    <location>
        <begin position="1019"/>
        <end position="1049"/>
    </location>
</feature>